<sequence>MQLARLASLWWRTCAAATASVASNPLCRALGVLLRVVIIAVFCVVVIALNFLGFMGARPAVDAVPNQDCTGEPHHYLAARDPDSAECNCSNY</sequence>
<keyword evidence="2" id="KW-1185">Reference proteome</keyword>
<dbReference type="EMBL" id="CM023486">
    <property type="protein sequence ID" value="KAH6927783.1"/>
    <property type="molecule type" value="Genomic_DNA"/>
</dbReference>
<proteinExistence type="predicted"/>
<evidence type="ECO:0000313" key="1">
    <source>
        <dbReference type="EMBL" id="KAH6927783.1"/>
    </source>
</evidence>
<name>A0ACB7S2C2_HYAAI</name>
<comment type="caution">
    <text evidence="1">The sequence shown here is derived from an EMBL/GenBank/DDBJ whole genome shotgun (WGS) entry which is preliminary data.</text>
</comment>
<reference evidence="1" key="1">
    <citation type="submission" date="2020-05" db="EMBL/GenBank/DDBJ databases">
        <title>Large-scale comparative analyses of tick genomes elucidate their genetic diversity and vector capacities.</title>
        <authorList>
            <person name="Jia N."/>
            <person name="Wang J."/>
            <person name="Shi W."/>
            <person name="Du L."/>
            <person name="Sun Y."/>
            <person name="Zhan W."/>
            <person name="Jiang J."/>
            <person name="Wang Q."/>
            <person name="Zhang B."/>
            <person name="Ji P."/>
            <person name="Sakyi L.B."/>
            <person name="Cui X."/>
            <person name="Yuan T."/>
            <person name="Jiang B."/>
            <person name="Yang W."/>
            <person name="Lam T.T.-Y."/>
            <person name="Chang Q."/>
            <person name="Ding S."/>
            <person name="Wang X."/>
            <person name="Zhu J."/>
            <person name="Ruan X."/>
            <person name="Zhao L."/>
            <person name="Wei J."/>
            <person name="Que T."/>
            <person name="Du C."/>
            <person name="Cheng J."/>
            <person name="Dai P."/>
            <person name="Han X."/>
            <person name="Huang E."/>
            <person name="Gao Y."/>
            <person name="Liu J."/>
            <person name="Shao H."/>
            <person name="Ye R."/>
            <person name="Li L."/>
            <person name="Wei W."/>
            <person name="Wang X."/>
            <person name="Wang C."/>
            <person name="Yang T."/>
            <person name="Huo Q."/>
            <person name="Li W."/>
            <person name="Guo W."/>
            <person name="Chen H."/>
            <person name="Zhou L."/>
            <person name="Ni X."/>
            <person name="Tian J."/>
            <person name="Zhou Y."/>
            <person name="Sheng Y."/>
            <person name="Liu T."/>
            <person name="Pan Y."/>
            <person name="Xia L."/>
            <person name="Li J."/>
            <person name="Zhao F."/>
            <person name="Cao W."/>
        </authorList>
    </citation>
    <scope>NUCLEOTIDE SEQUENCE</scope>
    <source>
        <strain evidence="1">Hyas-2018</strain>
    </source>
</reference>
<organism evidence="1 2">
    <name type="scientific">Hyalomma asiaticum</name>
    <name type="common">Tick</name>
    <dbReference type="NCBI Taxonomy" id="266040"/>
    <lineage>
        <taxon>Eukaryota</taxon>
        <taxon>Metazoa</taxon>
        <taxon>Ecdysozoa</taxon>
        <taxon>Arthropoda</taxon>
        <taxon>Chelicerata</taxon>
        <taxon>Arachnida</taxon>
        <taxon>Acari</taxon>
        <taxon>Parasitiformes</taxon>
        <taxon>Ixodida</taxon>
        <taxon>Ixodoidea</taxon>
        <taxon>Ixodidae</taxon>
        <taxon>Hyalomminae</taxon>
        <taxon>Hyalomma</taxon>
    </lineage>
</organism>
<accession>A0ACB7S2C2</accession>
<gene>
    <name evidence="1" type="ORF">HPB50_008617</name>
</gene>
<dbReference type="Proteomes" id="UP000821845">
    <property type="component" value="Chromosome 6"/>
</dbReference>
<evidence type="ECO:0000313" key="2">
    <source>
        <dbReference type="Proteomes" id="UP000821845"/>
    </source>
</evidence>
<protein>
    <submittedName>
        <fullName evidence="1">Uncharacterized protein</fullName>
    </submittedName>
</protein>